<dbReference type="Proteomes" id="UP000230423">
    <property type="component" value="Unassembled WGS sequence"/>
</dbReference>
<protein>
    <submittedName>
        <fullName evidence="1">Uncharacterized protein</fullName>
    </submittedName>
</protein>
<gene>
    <name evidence="1" type="ORF">TELCIR_26294</name>
</gene>
<dbReference type="EMBL" id="KZ428118">
    <property type="protein sequence ID" value="PIO52400.1"/>
    <property type="molecule type" value="Genomic_DNA"/>
</dbReference>
<organism evidence="1 2">
    <name type="scientific">Teladorsagia circumcincta</name>
    <name type="common">Brown stomach worm</name>
    <name type="synonym">Ostertagia circumcincta</name>
    <dbReference type="NCBI Taxonomy" id="45464"/>
    <lineage>
        <taxon>Eukaryota</taxon>
        <taxon>Metazoa</taxon>
        <taxon>Ecdysozoa</taxon>
        <taxon>Nematoda</taxon>
        <taxon>Chromadorea</taxon>
        <taxon>Rhabditida</taxon>
        <taxon>Rhabditina</taxon>
        <taxon>Rhabditomorpha</taxon>
        <taxon>Strongyloidea</taxon>
        <taxon>Trichostrongylidae</taxon>
        <taxon>Teladorsagia</taxon>
    </lineage>
</organism>
<evidence type="ECO:0000313" key="1">
    <source>
        <dbReference type="EMBL" id="PIO52400.1"/>
    </source>
</evidence>
<keyword evidence="2" id="KW-1185">Reference proteome</keyword>
<reference evidence="1 2" key="1">
    <citation type="submission" date="2015-09" db="EMBL/GenBank/DDBJ databases">
        <title>Draft genome of the parasitic nematode Teladorsagia circumcincta isolate WARC Sus (inbred).</title>
        <authorList>
            <person name="Mitreva M."/>
        </authorList>
    </citation>
    <scope>NUCLEOTIDE SEQUENCE [LARGE SCALE GENOMIC DNA]</scope>
    <source>
        <strain evidence="1 2">S</strain>
    </source>
</reference>
<accession>A0A2G9T4X8</accession>
<feature type="non-terminal residue" evidence="1">
    <location>
        <position position="98"/>
    </location>
</feature>
<dbReference type="OrthoDB" id="5855228at2759"/>
<proteinExistence type="predicted"/>
<name>A0A2G9T4X8_TELCI</name>
<evidence type="ECO:0000313" key="2">
    <source>
        <dbReference type="Proteomes" id="UP000230423"/>
    </source>
</evidence>
<dbReference type="AlphaFoldDB" id="A0A2G9T4X8"/>
<sequence length="98" mass="11394">MTNVDTDRLLVNKEPVRKSFFPDPHRIIMLMNLIGFFDARVYEDAPMLEEHARSHEEGEQCPLCSDRTLKLTEHLIQEHKIAESAVERLLAVHRPETS</sequence>